<feature type="chain" id="PRO_5038995540" description="DUF3558 domain-containing protein" evidence="2">
    <location>
        <begin position="22"/>
        <end position="202"/>
    </location>
</feature>
<reference evidence="3 4" key="1">
    <citation type="submission" date="2019-09" db="EMBL/GenBank/DDBJ databases">
        <title>Nocardioides panacisoli sp. nov., isolated from the soil of a ginseng field.</title>
        <authorList>
            <person name="Cho C."/>
        </authorList>
    </citation>
    <scope>NUCLEOTIDE SEQUENCE [LARGE SCALE GENOMIC DNA]</scope>
    <source>
        <strain evidence="3 4">BN130099</strain>
    </source>
</reference>
<feature type="region of interest" description="Disordered" evidence="1">
    <location>
        <begin position="19"/>
        <end position="71"/>
    </location>
</feature>
<evidence type="ECO:0008006" key="5">
    <source>
        <dbReference type="Google" id="ProtNLM"/>
    </source>
</evidence>
<keyword evidence="2" id="KW-0732">Signal</keyword>
<dbReference type="EMBL" id="VUJV01000001">
    <property type="protein sequence ID" value="KAA1421697.1"/>
    <property type="molecule type" value="Genomic_DNA"/>
</dbReference>
<reference evidence="3 4" key="2">
    <citation type="submission" date="2019-09" db="EMBL/GenBank/DDBJ databases">
        <authorList>
            <person name="Jin C."/>
        </authorList>
    </citation>
    <scope>NUCLEOTIDE SEQUENCE [LARGE SCALE GENOMIC DNA]</scope>
    <source>
        <strain evidence="3 4">BN130099</strain>
    </source>
</reference>
<evidence type="ECO:0000256" key="2">
    <source>
        <dbReference type="SAM" id="SignalP"/>
    </source>
</evidence>
<protein>
    <recommendedName>
        <fullName evidence="5">DUF3558 domain-containing protein</fullName>
    </recommendedName>
</protein>
<feature type="compositionally biased region" description="Acidic residues" evidence="1">
    <location>
        <begin position="41"/>
        <end position="64"/>
    </location>
</feature>
<feature type="signal peptide" evidence="2">
    <location>
        <begin position="1"/>
        <end position="21"/>
    </location>
</feature>
<organism evidence="3 4">
    <name type="scientific">Nocardioides humilatus</name>
    <dbReference type="NCBI Taxonomy" id="2607660"/>
    <lineage>
        <taxon>Bacteria</taxon>
        <taxon>Bacillati</taxon>
        <taxon>Actinomycetota</taxon>
        <taxon>Actinomycetes</taxon>
        <taxon>Propionibacteriales</taxon>
        <taxon>Nocardioidaceae</taxon>
        <taxon>Nocardioides</taxon>
    </lineage>
</organism>
<feature type="compositionally biased region" description="Basic and acidic residues" evidence="1">
    <location>
        <begin position="25"/>
        <end position="35"/>
    </location>
</feature>
<keyword evidence="4" id="KW-1185">Reference proteome</keyword>
<gene>
    <name evidence="3" type="ORF">F0U44_05335</name>
</gene>
<proteinExistence type="predicted"/>
<evidence type="ECO:0000313" key="4">
    <source>
        <dbReference type="Proteomes" id="UP000325003"/>
    </source>
</evidence>
<accession>A0A5B1LQ17</accession>
<comment type="caution">
    <text evidence="3">The sequence shown here is derived from an EMBL/GenBank/DDBJ whole genome shotgun (WGS) entry which is preliminary data.</text>
</comment>
<dbReference type="RefSeq" id="WP_149727158.1">
    <property type="nucleotide sequence ID" value="NZ_VUJV01000001.1"/>
</dbReference>
<dbReference type="PROSITE" id="PS51257">
    <property type="entry name" value="PROKAR_LIPOPROTEIN"/>
    <property type="match status" value="1"/>
</dbReference>
<sequence>MRTIRSIVAVFALLLVVSGCGDDDKDSKDSAKDSSDTSGDNTDDTSGDDTGEDTGDDSGDDSGDDTGGALKGGCDYVSDDAASAAMGLPVTGNDSSVGGAAICTYATNDGLGNINVTVKQETGTFDATVAATESVGGPSTPLPGVGDEAAVMGSTTYNVPQGIVIAQAGDKIISVIVTAGVATEDEARAAATAVATEVVANI</sequence>
<evidence type="ECO:0000313" key="3">
    <source>
        <dbReference type="EMBL" id="KAA1421697.1"/>
    </source>
</evidence>
<evidence type="ECO:0000256" key="1">
    <source>
        <dbReference type="SAM" id="MobiDB-lite"/>
    </source>
</evidence>
<name>A0A5B1LQ17_9ACTN</name>
<dbReference type="AlphaFoldDB" id="A0A5B1LQ17"/>
<dbReference type="Proteomes" id="UP000325003">
    <property type="component" value="Unassembled WGS sequence"/>
</dbReference>